<dbReference type="InterPro" id="IPR051785">
    <property type="entry name" value="MMCE/EMCE_epimerase"/>
</dbReference>
<feature type="domain" description="VOC" evidence="3">
    <location>
        <begin position="175"/>
        <end position="298"/>
    </location>
</feature>
<dbReference type="Pfam" id="PF00903">
    <property type="entry name" value="Glyoxalase"/>
    <property type="match status" value="1"/>
</dbReference>
<dbReference type="CDD" id="cd07257">
    <property type="entry name" value="THT_oxygenase_C"/>
    <property type="match status" value="1"/>
</dbReference>
<dbReference type="PANTHER" id="PTHR43048:SF3">
    <property type="entry name" value="METHYLMALONYL-COA EPIMERASE, MITOCHONDRIAL"/>
    <property type="match status" value="1"/>
</dbReference>
<dbReference type="EMBL" id="CADIKB010000010">
    <property type="protein sequence ID" value="CAB3686034.1"/>
    <property type="molecule type" value="Genomic_DNA"/>
</dbReference>
<dbReference type="PANTHER" id="PTHR43048">
    <property type="entry name" value="METHYLMALONYL-COA EPIMERASE"/>
    <property type="match status" value="1"/>
</dbReference>
<gene>
    <name evidence="4" type="ORF">LMG22037_02729</name>
</gene>
<protein>
    <recommendedName>
        <fullName evidence="3">VOC domain-containing protein</fullName>
    </recommendedName>
</protein>
<dbReference type="Proteomes" id="UP000494249">
    <property type="component" value="Unassembled WGS sequence"/>
</dbReference>
<feature type="region of interest" description="Disordered" evidence="2">
    <location>
        <begin position="1"/>
        <end position="25"/>
    </location>
</feature>
<dbReference type="SUPFAM" id="SSF54593">
    <property type="entry name" value="Glyoxalase/Bleomycin resistance protein/Dihydroxybiphenyl dioxygenase"/>
    <property type="match status" value="1"/>
</dbReference>
<keyword evidence="1" id="KW-0479">Metal-binding</keyword>
<evidence type="ECO:0000313" key="5">
    <source>
        <dbReference type="Proteomes" id="UP000494249"/>
    </source>
</evidence>
<dbReference type="InterPro" id="IPR004360">
    <property type="entry name" value="Glyas_Fos-R_dOase_dom"/>
</dbReference>
<dbReference type="InterPro" id="IPR029068">
    <property type="entry name" value="Glyas_Bleomycin-R_OHBP_Dase"/>
</dbReference>
<evidence type="ECO:0000313" key="4">
    <source>
        <dbReference type="EMBL" id="CAB3686034.1"/>
    </source>
</evidence>
<dbReference type="Gene3D" id="3.10.180.10">
    <property type="entry name" value="2,3-Dihydroxybiphenyl 1,2-Dioxygenase, domain 1"/>
    <property type="match status" value="2"/>
</dbReference>
<dbReference type="GO" id="GO:0046872">
    <property type="term" value="F:metal ion binding"/>
    <property type="evidence" value="ECO:0007669"/>
    <property type="project" value="UniProtKB-KW"/>
</dbReference>
<evidence type="ECO:0000259" key="3">
    <source>
        <dbReference type="PROSITE" id="PS51819"/>
    </source>
</evidence>
<feature type="compositionally biased region" description="Polar residues" evidence="2">
    <location>
        <begin position="12"/>
        <end position="25"/>
    </location>
</feature>
<dbReference type="AlphaFoldDB" id="A0A6J5AZT1"/>
<proteinExistence type="predicted"/>
<name>A0A6J5AZT1_9BURK</name>
<reference evidence="4 5" key="1">
    <citation type="submission" date="2020-04" db="EMBL/GenBank/DDBJ databases">
        <authorList>
            <person name="De Canck E."/>
        </authorList>
    </citation>
    <scope>NUCLEOTIDE SEQUENCE [LARGE SCALE GENOMIC DNA]</scope>
    <source>
        <strain evidence="4 5">LMG 22037</strain>
    </source>
</reference>
<organism evidence="4 5">
    <name type="scientific">Paraburkholderia phenoliruptrix</name>
    <dbReference type="NCBI Taxonomy" id="252970"/>
    <lineage>
        <taxon>Bacteria</taxon>
        <taxon>Pseudomonadati</taxon>
        <taxon>Pseudomonadota</taxon>
        <taxon>Betaproteobacteria</taxon>
        <taxon>Burkholderiales</taxon>
        <taxon>Burkholderiaceae</taxon>
        <taxon>Paraburkholderia</taxon>
    </lineage>
</organism>
<dbReference type="RefSeq" id="WP_035480460.1">
    <property type="nucleotide sequence ID" value="NZ_CADFGL010000030.1"/>
</dbReference>
<sequence>METSAHAGVAGLSTTQPARHPNPTTKASGLSYLIFDRPDLEQAERFLNDFGLQTVLRNEARLFLRGTGPAPSCYVVRHAPKAQFAGFGLQVDGESDLHALTRLPGATEVERSDWPGGGYRVRLTDPSGFRVDAVWGAREVEPLPHRNALPFNSVDAVVRINDTQRPPANPPDVIKLGHVVLELADFQKTCAWYTQHFGFIPSDVQTLPDGSPAVAFMRLDLGGRPADHHTLALAQGFVPKYSHSAFELIDADAVGMGQRVLREKGWTHAWGIGRHILGSQIFDYWQDPWGDKHEHYCDGDLFTSDVPTGVHAVSREAMAQWGPAMPRSFTKPELSPSSLAALIRNLRRSPDLTVSKLLTLAKIFA</sequence>
<dbReference type="GO" id="GO:0004493">
    <property type="term" value="F:methylmalonyl-CoA epimerase activity"/>
    <property type="evidence" value="ECO:0007669"/>
    <property type="project" value="TreeGrafter"/>
</dbReference>
<dbReference type="PROSITE" id="PS51819">
    <property type="entry name" value="VOC"/>
    <property type="match status" value="1"/>
</dbReference>
<accession>A0A6J5AZT1</accession>
<evidence type="ECO:0000256" key="1">
    <source>
        <dbReference type="ARBA" id="ARBA00022723"/>
    </source>
</evidence>
<dbReference type="InterPro" id="IPR037523">
    <property type="entry name" value="VOC_core"/>
</dbReference>
<dbReference type="GO" id="GO:0046491">
    <property type="term" value="P:L-methylmalonyl-CoA metabolic process"/>
    <property type="evidence" value="ECO:0007669"/>
    <property type="project" value="TreeGrafter"/>
</dbReference>
<evidence type="ECO:0000256" key="2">
    <source>
        <dbReference type="SAM" id="MobiDB-lite"/>
    </source>
</evidence>